<dbReference type="InterPro" id="IPR001466">
    <property type="entry name" value="Beta-lactam-related"/>
</dbReference>
<reference evidence="5" key="1">
    <citation type="journal article" date="2019" name="Int. J. Syst. Evol. Microbiol.">
        <title>The Global Catalogue of Microorganisms (GCM) 10K type strain sequencing project: providing services to taxonomists for standard genome sequencing and annotation.</title>
        <authorList>
            <consortium name="The Broad Institute Genomics Platform"/>
            <consortium name="The Broad Institute Genome Sequencing Center for Infectious Disease"/>
            <person name="Wu L."/>
            <person name="Ma J."/>
        </authorList>
    </citation>
    <scope>NUCLEOTIDE SEQUENCE [LARGE SCALE GENOMIC DNA]</scope>
    <source>
        <strain evidence="5">CGMCC 4.7393</strain>
    </source>
</reference>
<keyword evidence="4" id="KW-0378">Hydrolase</keyword>
<dbReference type="PANTHER" id="PTHR46825">
    <property type="entry name" value="D-ALANYL-D-ALANINE-CARBOXYPEPTIDASE/ENDOPEPTIDASE AMPH"/>
    <property type="match status" value="1"/>
</dbReference>
<organism evidence="4 5">
    <name type="scientific">Rufibacter roseus</name>
    <dbReference type="NCBI Taxonomy" id="1567108"/>
    <lineage>
        <taxon>Bacteria</taxon>
        <taxon>Pseudomonadati</taxon>
        <taxon>Bacteroidota</taxon>
        <taxon>Cytophagia</taxon>
        <taxon>Cytophagales</taxon>
        <taxon>Hymenobacteraceae</taxon>
        <taxon>Rufibacter</taxon>
    </lineage>
</organism>
<dbReference type="GO" id="GO:0016787">
    <property type="term" value="F:hydrolase activity"/>
    <property type="evidence" value="ECO:0007669"/>
    <property type="project" value="UniProtKB-KW"/>
</dbReference>
<dbReference type="Gene3D" id="3.40.710.10">
    <property type="entry name" value="DD-peptidase/beta-lactamase superfamily"/>
    <property type="match status" value="1"/>
</dbReference>
<comment type="caution">
    <text evidence="4">The sequence shown here is derived from an EMBL/GenBank/DDBJ whole genome shotgun (WGS) entry which is preliminary data.</text>
</comment>
<feature type="signal peptide" evidence="1">
    <location>
        <begin position="1"/>
        <end position="20"/>
    </location>
</feature>
<keyword evidence="1" id="KW-0732">Signal</keyword>
<dbReference type="InterPro" id="IPR012338">
    <property type="entry name" value="Beta-lactam/transpept-like"/>
</dbReference>
<evidence type="ECO:0000313" key="4">
    <source>
        <dbReference type="EMBL" id="MFC6997507.1"/>
    </source>
</evidence>
<protein>
    <submittedName>
        <fullName evidence="4">Serine hydrolase</fullName>
    </submittedName>
</protein>
<evidence type="ECO:0000259" key="3">
    <source>
        <dbReference type="Pfam" id="PF11954"/>
    </source>
</evidence>
<dbReference type="InterPro" id="IPR021860">
    <property type="entry name" value="Peptidase_S12_Pab87-rel_C"/>
</dbReference>
<dbReference type="Proteomes" id="UP001596405">
    <property type="component" value="Unassembled WGS sequence"/>
</dbReference>
<feature type="domain" description="Beta-lactamase-related" evidence="2">
    <location>
        <begin position="30"/>
        <end position="363"/>
    </location>
</feature>
<dbReference type="Pfam" id="PF11954">
    <property type="entry name" value="DUF3471"/>
    <property type="match status" value="1"/>
</dbReference>
<keyword evidence="5" id="KW-1185">Reference proteome</keyword>
<dbReference type="RefSeq" id="WP_066619235.1">
    <property type="nucleotide sequence ID" value="NZ_JBHSYQ010000003.1"/>
</dbReference>
<feature type="domain" description="Peptidase S12 Pab87-related C-terminal" evidence="3">
    <location>
        <begin position="409"/>
        <end position="499"/>
    </location>
</feature>
<feature type="chain" id="PRO_5047422266" evidence="1">
    <location>
        <begin position="21"/>
        <end position="511"/>
    </location>
</feature>
<gene>
    <name evidence="4" type="ORF">ACFQHR_07720</name>
</gene>
<dbReference type="Gene3D" id="2.40.128.600">
    <property type="match status" value="1"/>
</dbReference>
<name>A0ABW2DHX7_9BACT</name>
<accession>A0ABW2DHX7</accession>
<evidence type="ECO:0000256" key="1">
    <source>
        <dbReference type="SAM" id="SignalP"/>
    </source>
</evidence>
<evidence type="ECO:0000259" key="2">
    <source>
        <dbReference type="Pfam" id="PF00144"/>
    </source>
</evidence>
<dbReference type="PANTHER" id="PTHR46825:SF15">
    <property type="entry name" value="BETA-LACTAMASE-RELATED DOMAIN-CONTAINING PROTEIN"/>
    <property type="match status" value="1"/>
</dbReference>
<evidence type="ECO:0000313" key="5">
    <source>
        <dbReference type="Proteomes" id="UP001596405"/>
    </source>
</evidence>
<dbReference type="EMBL" id="JBHSYQ010000003">
    <property type="protein sequence ID" value="MFC6997507.1"/>
    <property type="molecule type" value="Genomic_DNA"/>
</dbReference>
<dbReference type="InterPro" id="IPR050491">
    <property type="entry name" value="AmpC-like"/>
</dbReference>
<dbReference type="Pfam" id="PF00144">
    <property type="entry name" value="Beta-lactamase"/>
    <property type="match status" value="1"/>
</dbReference>
<dbReference type="SUPFAM" id="SSF56601">
    <property type="entry name" value="beta-lactamase/transpeptidase-like"/>
    <property type="match status" value="1"/>
</dbReference>
<proteinExistence type="predicted"/>
<sequence>MKKLFSVLVFCCCFLGLAQAQQAPAQFPNIDAFVENGMKEWRIPGMSLAIIKDGKVVYAKGYGVREVGKPDKVDENTIFAIGSNTKAFTATAMHQLADQNKLSLDDKVTKFLPDFKLYDPVATENVTIRDVISHRYGLGTWHGDFVAYGSKYTTDELIYKMRFIKPASAFRSSYGYTNVGFATAGAVLSKLTNQSWQEYIKTNFLTPLGMNRTSTSVTELPNYQNVAAPHTIHNDKLVAVPYRNIDGIAAAGALNSSAVDLAKWITMQLNQGTLNGKTIVKPEIIKATHYPNIALQVPPYGNPVNPANHFAAYASGWRTNDYQGRIMIAHGGGVDGMTSQTVFLPEEQLGIVIMTNTDANNFCTALLYQIIDAYLGTTPKKDWQQQLFAIHQKAQQEEKEKWAKLERERNKNAKPSLALKNYTGLYRNEHYGDARVTLEKGKLKLTLLGHENEVGTLENWEKDTFLCRWNDPVFDKGIVPFTVDGKSATGFKLTVRPEFLDPLEYEFKKVE</sequence>